<dbReference type="EMBL" id="UGCD01000002">
    <property type="protein sequence ID" value="STI18676.1"/>
    <property type="molecule type" value="Genomic_DNA"/>
</dbReference>
<organism evidence="2 3">
    <name type="scientific">Escherichia coli</name>
    <dbReference type="NCBI Taxonomy" id="562"/>
    <lineage>
        <taxon>Bacteria</taxon>
        <taxon>Pseudomonadati</taxon>
        <taxon>Pseudomonadota</taxon>
        <taxon>Gammaproteobacteria</taxon>
        <taxon>Enterobacterales</taxon>
        <taxon>Enterobacteriaceae</taxon>
        <taxon>Escherichia</taxon>
    </lineage>
</organism>
<evidence type="ECO:0000313" key="2">
    <source>
        <dbReference type="EMBL" id="STI18676.1"/>
    </source>
</evidence>
<proteinExistence type="predicted"/>
<keyword evidence="2" id="KW-0808">Transferase</keyword>
<dbReference type="Proteomes" id="UP000254159">
    <property type="component" value="Unassembled WGS sequence"/>
</dbReference>
<dbReference type="InterPro" id="IPR004839">
    <property type="entry name" value="Aminotransferase_I/II_large"/>
</dbReference>
<evidence type="ECO:0000259" key="1">
    <source>
        <dbReference type="Pfam" id="PF00155"/>
    </source>
</evidence>
<keyword evidence="2" id="KW-0032">Aminotransferase</keyword>
<dbReference type="SUPFAM" id="SSF53383">
    <property type="entry name" value="PLP-dependent transferases"/>
    <property type="match status" value="1"/>
</dbReference>
<dbReference type="InterPro" id="IPR015424">
    <property type="entry name" value="PyrdxlP-dep_Trfase"/>
</dbReference>
<dbReference type="EC" id="2.6.1.1" evidence="2"/>
<reference evidence="2 3" key="1">
    <citation type="submission" date="2018-06" db="EMBL/GenBank/DDBJ databases">
        <authorList>
            <consortium name="Pathogen Informatics"/>
            <person name="Doyle S."/>
        </authorList>
    </citation>
    <scope>NUCLEOTIDE SEQUENCE [LARGE SCALE GENOMIC DNA]</scope>
    <source>
        <strain evidence="2 3">NCTC10865</strain>
    </source>
</reference>
<dbReference type="Pfam" id="PF00155">
    <property type="entry name" value="Aminotran_1_2"/>
    <property type="match status" value="1"/>
</dbReference>
<feature type="domain" description="Aminotransferase class I/classII large" evidence="1">
    <location>
        <begin position="1"/>
        <end position="46"/>
    </location>
</feature>
<sequence length="50" mass="5389">MFSFSGLTKEQVLRLREEFGVYAVASGRVNVAGMTPDNMAPLCEAIVAVL</sequence>
<dbReference type="GO" id="GO:0004069">
    <property type="term" value="F:L-aspartate:2-oxoglutarate aminotransferase activity"/>
    <property type="evidence" value="ECO:0007669"/>
    <property type="project" value="UniProtKB-EC"/>
</dbReference>
<dbReference type="AlphaFoldDB" id="A0A376RL63"/>
<dbReference type="Gene3D" id="3.90.1150.10">
    <property type="entry name" value="Aspartate Aminotransferase, domain 1"/>
    <property type="match status" value="1"/>
</dbReference>
<accession>A0A376RL63</accession>
<dbReference type="InterPro" id="IPR015422">
    <property type="entry name" value="PyrdxlP-dep_Trfase_small"/>
</dbReference>
<evidence type="ECO:0000313" key="3">
    <source>
        <dbReference type="Proteomes" id="UP000254159"/>
    </source>
</evidence>
<name>A0A376RL63_ECOLX</name>
<gene>
    <name evidence="2" type="primary">aspC_3</name>
    <name evidence="2" type="ORF">NCTC10865_04015</name>
</gene>
<protein>
    <submittedName>
        <fullName evidence="2">Aspartate aminotransferase</fullName>
        <ecNumber evidence="2">2.6.1.1</ecNumber>
    </submittedName>
</protein>
<dbReference type="GO" id="GO:0030170">
    <property type="term" value="F:pyridoxal phosphate binding"/>
    <property type="evidence" value="ECO:0007669"/>
    <property type="project" value="InterPro"/>
</dbReference>